<sequence>MILKCCLDERLTSSSKPRTYNEKYMGRNGFTEKPTTKAQKLEVHQHALDIIRHCGVRLPSVETIMNTDWTKPAPETSASVQKEIDELRKRHGALLSRLYDLNASAYLDDVEDRYRSRNEVLDEDPREWMKREYKDNPKALDVNYSQAEVDVMIQTSNAQKELYAKTFPYPFSPTAPTPAHLPSISRHNYDYCKQLIDLQRKLLSVKKEEEIKLQREHERLQQEMYNRRRREEEARRQAQIEKDRLEKKFPTTVEEFYSKPMDFRNLIARFLDAGPLQDKQLRANNWTQEEVAPLKKIYNKDDKFRGQIIGMVMTIPKSISSDPRRKLP</sequence>
<feature type="coiled-coil region" evidence="1">
    <location>
        <begin position="203"/>
        <end position="248"/>
    </location>
</feature>
<accession>A0A1Q3ENI8</accession>
<name>A0A1Q3ENI8_LENED</name>
<protein>
    <submittedName>
        <fullName evidence="2">Uncharacterized protein</fullName>
    </submittedName>
</protein>
<proteinExistence type="predicted"/>
<evidence type="ECO:0000313" key="3">
    <source>
        <dbReference type="Proteomes" id="UP000188533"/>
    </source>
</evidence>
<evidence type="ECO:0000313" key="2">
    <source>
        <dbReference type="EMBL" id="GAW08773.1"/>
    </source>
</evidence>
<reference evidence="2 3" key="2">
    <citation type="submission" date="2017-02" db="EMBL/GenBank/DDBJ databases">
        <title>A genome survey and senescence transcriptome analysis in Lentinula edodes.</title>
        <authorList>
            <person name="Sakamoto Y."/>
            <person name="Nakade K."/>
            <person name="Sato S."/>
            <person name="Yoshida Y."/>
            <person name="Miyazaki K."/>
            <person name="Natsume S."/>
            <person name="Konno N."/>
        </authorList>
    </citation>
    <scope>NUCLEOTIDE SEQUENCE [LARGE SCALE GENOMIC DNA]</scope>
    <source>
        <strain evidence="2 3">NBRC 111202</strain>
    </source>
</reference>
<organism evidence="2 3">
    <name type="scientific">Lentinula edodes</name>
    <name type="common">Shiitake mushroom</name>
    <name type="synonym">Lentinus edodes</name>
    <dbReference type="NCBI Taxonomy" id="5353"/>
    <lineage>
        <taxon>Eukaryota</taxon>
        <taxon>Fungi</taxon>
        <taxon>Dikarya</taxon>
        <taxon>Basidiomycota</taxon>
        <taxon>Agaricomycotina</taxon>
        <taxon>Agaricomycetes</taxon>
        <taxon>Agaricomycetidae</taxon>
        <taxon>Agaricales</taxon>
        <taxon>Marasmiineae</taxon>
        <taxon>Omphalotaceae</taxon>
        <taxon>Lentinula</taxon>
    </lineage>
</organism>
<dbReference type="AlphaFoldDB" id="A0A1Q3ENI8"/>
<reference evidence="2 3" key="1">
    <citation type="submission" date="2016-08" db="EMBL/GenBank/DDBJ databases">
        <authorList>
            <consortium name="Lentinula edodes genome sequencing consortium"/>
            <person name="Sakamoto Y."/>
            <person name="Nakade K."/>
            <person name="Sato S."/>
            <person name="Yoshida Y."/>
            <person name="Miyazaki K."/>
            <person name="Natsume S."/>
            <person name="Konno N."/>
        </authorList>
    </citation>
    <scope>NUCLEOTIDE SEQUENCE [LARGE SCALE GENOMIC DNA]</scope>
    <source>
        <strain evidence="2 3">NBRC 111202</strain>
    </source>
</reference>
<evidence type="ECO:0000256" key="1">
    <source>
        <dbReference type="SAM" id="Coils"/>
    </source>
</evidence>
<comment type="caution">
    <text evidence="2">The sequence shown here is derived from an EMBL/GenBank/DDBJ whole genome shotgun (WGS) entry which is preliminary data.</text>
</comment>
<dbReference type="EMBL" id="BDGU01000743">
    <property type="protein sequence ID" value="GAW08773.1"/>
    <property type="molecule type" value="Genomic_DNA"/>
</dbReference>
<gene>
    <name evidence="2" type="ORF">LENED_010857</name>
</gene>
<dbReference type="Proteomes" id="UP000188533">
    <property type="component" value="Unassembled WGS sequence"/>
</dbReference>
<keyword evidence="3" id="KW-1185">Reference proteome</keyword>
<keyword evidence="1" id="KW-0175">Coiled coil</keyword>